<dbReference type="OrthoDB" id="6118231at2759"/>
<proteinExistence type="predicted"/>
<reference evidence="1" key="1">
    <citation type="submission" date="2021-06" db="EMBL/GenBank/DDBJ databases">
        <authorList>
            <person name="Kallberg Y."/>
            <person name="Tangrot J."/>
            <person name="Rosling A."/>
        </authorList>
    </citation>
    <scope>NUCLEOTIDE SEQUENCE</scope>
    <source>
        <strain evidence="1">FL130A</strain>
    </source>
</reference>
<comment type="caution">
    <text evidence="1">The sequence shown here is derived from an EMBL/GenBank/DDBJ whole genome shotgun (WGS) entry which is preliminary data.</text>
</comment>
<dbReference type="EMBL" id="CAJVPS010032446">
    <property type="protein sequence ID" value="CAG8735203.1"/>
    <property type="molecule type" value="Genomic_DNA"/>
</dbReference>
<dbReference type="AlphaFoldDB" id="A0A9N9IGY5"/>
<dbReference type="PANTHER" id="PTHR46060:SF1">
    <property type="entry name" value="MARINER MOS1 TRANSPOSASE-LIKE PROTEIN"/>
    <property type="match status" value="1"/>
</dbReference>
<dbReference type="PANTHER" id="PTHR46060">
    <property type="entry name" value="MARINER MOS1 TRANSPOSASE-LIKE PROTEIN"/>
    <property type="match status" value="1"/>
</dbReference>
<feature type="non-terminal residue" evidence="1">
    <location>
        <position position="1"/>
    </location>
</feature>
<dbReference type="InterPro" id="IPR052709">
    <property type="entry name" value="Transposase-MT_Hybrid"/>
</dbReference>
<keyword evidence="2" id="KW-1185">Reference proteome</keyword>
<feature type="non-terminal residue" evidence="1">
    <location>
        <position position="147"/>
    </location>
</feature>
<gene>
    <name evidence="1" type="ORF">ALEPTO_LOCUS12769</name>
</gene>
<accession>A0A9N9IGY5</accession>
<evidence type="ECO:0000313" key="1">
    <source>
        <dbReference type="EMBL" id="CAG8735203.1"/>
    </source>
</evidence>
<dbReference type="Proteomes" id="UP000789508">
    <property type="component" value="Unassembled WGS sequence"/>
</dbReference>
<sequence length="147" mass="16895">KLSRQYQHYYTLIRWKNNKTSTEIHAELVIGEGDQAVSLRTVDHWIAAFKAGDEDVEDKPCSGCPHEVTTPETIAKVKELVSDDLHITIRGLADLLDISLERVSYILNEELNMKKICAKWVLYKLKGNKQWIESEENRSQIARTAKN</sequence>
<organism evidence="1 2">
    <name type="scientific">Ambispora leptoticha</name>
    <dbReference type="NCBI Taxonomy" id="144679"/>
    <lineage>
        <taxon>Eukaryota</taxon>
        <taxon>Fungi</taxon>
        <taxon>Fungi incertae sedis</taxon>
        <taxon>Mucoromycota</taxon>
        <taxon>Glomeromycotina</taxon>
        <taxon>Glomeromycetes</taxon>
        <taxon>Archaeosporales</taxon>
        <taxon>Ambisporaceae</taxon>
        <taxon>Ambispora</taxon>
    </lineage>
</organism>
<evidence type="ECO:0000313" key="2">
    <source>
        <dbReference type="Proteomes" id="UP000789508"/>
    </source>
</evidence>
<name>A0A9N9IGY5_9GLOM</name>
<protein>
    <submittedName>
        <fullName evidence="1">12709_t:CDS:1</fullName>
    </submittedName>
</protein>